<keyword evidence="4" id="KW-0456">Lyase</keyword>
<dbReference type="InterPro" id="IPR029065">
    <property type="entry name" value="Enolase_C-like"/>
</dbReference>
<comment type="caution">
    <text evidence="6">The sequence shown here is derived from an EMBL/GenBank/DDBJ whole genome shotgun (WGS) entry which is preliminary data.</text>
</comment>
<dbReference type="CDD" id="cd03325">
    <property type="entry name" value="D-galactonate_dehydratase"/>
    <property type="match status" value="1"/>
</dbReference>
<dbReference type="InParanoid" id="A0A1Y2BLU5"/>
<dbReference type="SMART" id="SM00922">
    <property type="entry name" value="MR_MLE"/>
    <property type="match status" value="1"/>
</dbReference>
<dbReference type="Gene3D" id="3.20.20.120">
    <property type="entry name" value="Enolase-like C-terminal domain"/>
    <property type="match status" value="1"/>
</dbReference>
<dbReference type="AlphaFoldDB" id="A0A1Y2BLU5"/>
<dbReference type="InterPro" id="IPR023592">
    <property type="entry name" value="Galactonate_deHydtase"/>
</dbReference>
<evidence type="ECO:0000259" key="5">
    <source>
        <dbReference type="SMART" id="SM00922"/>
    </source>
</evidence>
<dbReference type="SFLD" id="SFLDF00003">
    <property type="entry name" value="D-galactonate_dehydratase"/>
    <property type="match status" value="1"/>
</dbReference>
<dbReference type="NCBIfam" id="NF010624">
    <property type="entry name" value="PRK14017.1"/>
    <property type="match status" value="1"/>
</dbReference>
<evidence type="ECO:0000256" key="3">
    <source>
        <dbReference type="ARBA" id="ARBA00022842"/>
    </source>
</evidence>
<dbReference type="Pfam" id="PF13378">
    <property type="entry name" value="MR_MLE_C"/>
    <property type="match status" value="1"/>
</dbReference>
<dbReference type="InterPro" id="IPR013342">
    <property type="entry name" value="Mandelate_racemase_C"/>
</dbReference>
<dbReference type="InterPro" id="IPR018110">
    <property type="entry name" value="Mandel_Rmase/mucon_lact_enz_CS"/>
</dbReference>
<gene>
    <name evidence="6" type="ORF">BCR39DRAFT_489656</name>
</gene>
<dbReference type="SUPFAM" id="SSF51604">
    <property type="entry name" value="Enolase C-terminal domain-like"/>
    <property type="match status" value="1"/>
</dbReference>
<feature type="domain" description="Mandelate racemase/muconate lactonizing enzyme C-terminal" evidence="5">
    <location>
        <begin position="185"/>
        <end position="287"/>
    </location>
</feature>
<dbReference type="Pfam" id="PF02746">
    <property type="entry name" value="MR_MLE_N"/>
    <property type="match status" value="1"/>
</dbReference>
<protein>
    <submittedName>
        <fullName evidence="6">Mandelate racemase/muconate lactonizing enzyme</fullName>
    </submittedName>
</protein>
<dbReference type="SFLD" id="SFLDS00001">
    <property type="entry name" value="Enolase"/>
    <property type="match status" value="1"/>
</dbReference>
<keyword evidence="3" id="KW-0460">Magnesium</keyword>
<organism evidence="6 7">
    <name type="scientific">Naematelia encephala</name>
    <dbReference type="NCBI Taxonomy" id="71784"/>
    <lineage>
        <taxon>Eukaryota</taxon>
        <taxon>Fungi</taxon>
        <taxon>Dikarya</taxon>
        <taxon>Basidiomycota</taxon>
        <taxon>Agaricomycotina</taxon>
        <taxon>Tremellomycetes</taxon>
        <taxon>Tremellales</taxon>
        <taxon>Naemateliaceae</taxon>
        <taxon>Naematelia</taxon>
    </lineage>
</organism>
<dbReference type="GO" id="GO:0009063">
    <property type="term" value="P:amino acid catabolic process"/>
    <property type="evidence" value="ECO:0007669"/>
    <property type="project" value="InterPro"/>
</dbReference>
<proteinExistence type="predicted"/>
<dbReference type="Gene3D" id="3.30.390.10">
    <property type="entry name" value="Enolase-like, N-terminal domain"/>
    <property type="match status" value="1"/>
</dbReference>
<dbReference type="InterPro" id="IPR013341">
    <property type="entry name" value="Mandelate_racemase_N_dom"/>
</dbReference>
<dbReference type="PANTHER" id="PTHR48080">
    <property type="entry name" value="D-GALACTONATE DEHYDRATASE-RELATED"/>
    <property type="match status" value="1"/>
</dbReference>
<dbReference type="PROSITE" id="PS00908">
    <property type="entry name" value="MR_MLE_1"/>
    <property type="match status" value="1"/>
</dbReference>
<dbReference type="PANTHER" id="PTHR48080:SF2">
    <property type="entry name" value="D-GALACTONATE DEHYDRATASE"/>
    <property type="match status" value="1"/>
</dbReference>
<dbReference type="STRING" id="71784.A0A1Y2BLU5"/>
<dbReference type="SUPFAM" id="SSF54826">
    <property type="entry name" value="Enolase N-terminal domain-like"/>
    <property type="match status" value="1"/>
</dbReference>
<keyword evidence="2" id="KW-0479">Metal-binding</keyword>
<dbReference type="InterPro" id="IPR036849">
    <property type="entry name" value="Enolase-like_C_sf"/>
</dbReference>
<dbReference type="InterPro" id="IPR034593">
    <property type="entry name" value="DgoD-like"/>
</dbReference>
<keyword evidence="7" id="KW-1185">Reference proteome</keyword>
<dbReference type="GO" id="GO:0034194">
    <property type="term" value="P:D-galactonate catabolic process"/>
    <property type="evidence" value="ECO:0007669"/>
    <property type="project" value="InterPro"/>
</dbReference>
<comment type="cofactor">
    <cofactor evidence="1">
        <name>Mg(2+)</name>
        <dbReference type="ChEBI" id="CHEBI:18420"/>
    </cofactor>
</comment>
<name>A0A1Y2BLU5_9TREE</name>
<reference evidence="6 7" key="1">
    <citation type="submission" date="2016-07" db="EMBL/GenBank/DDBJ databases">
        <title>Pervasive Adenine N6-methylation of Active Genes in Fungi.</title>
        <authorList>
            <consortium name="DOE Joint Genome Institute"/>
            <person name="Mondo S.J."/>
            <person name="Dannebaum R.O."/>
            <person name="Kuo R.C."/>
            <person name="Labutti K."/>
            <person name="Haridas S."/>
            <person name="Kuo A."/>
            <person name="Salamov A."/>
            <person name="Ahrendt S.R."/>
            <person name="Lipzen A."/>
            <person name="Sullivan W."/>
            <person name="Andreopoulos W.B."/>
            <person name="Clum A."/>
            <person name="Lindquist E."/>
            <person name="Daum C."/>
            <person name="Ramamoorthy G.K."/>
            <person name="Gryganskyi A."/>
            <person name="Culley D."/>
            <person name="Magnuson J.K."/>
            <person name="James T.Y."/>
            <person name="O'Malley M.A."/>
            <person name="Stajich J.E."/>
            <person name="Spatafora J.W."/>
            <person name="Visel A."/>
            <person name="Grigoriev I.V."/>
        </authorList>
    </citation>
    <scope>NUCLEOTIDE SEQUENCE [LARGE SCALE GENOMIC DNA]</scope>
    <source>
        <strain evidence="6 7">68-887.2</strain>
    </source>
</reference>
<evidence type="ECO:0000313" key="6">
    <source>
        <dbReference type="EMBL" id="ORY35754.1"/>
    </source>
</evidence>
<dbReference type="Proteomes" id="UP000193986">
    <property type="component" value="Unassembled WGS sequence"/>
</dbReference>
<evidence type="ECO:0000256" key="4">
    <source>
        <dbReference type="ARBA" id="ARBA00023239"/>
    </source>
</evidence>
<evidence type="ECO:0000313" key="7">
    <source>
        <dbReference type="Proteomes" id="UP000193986"/>
    </source>
</evidence>
<dbReference type="SFLD" id="SFLDG00179">
    <property type="entry name" value="mandelate_racemase"/>
    <property type="match status" value="1"/>
</dbReference>
<accession>A0A1Y2BLU5</accession>
<sequence length="445" mass="49058">MSASNPANLGASTLDTDLADRKAAYLPPSELAVKYAKGLQAHTPPTPHTSATYAAGAANPHLIKKIESFYVRPRWLFVRIETEGGVVGWGEGTLEGHTEAVEGSLKDISRRLIGWDAMNIEDIYSYLHRHRFYRAGEVLMSAMSGIDIALWDIKGKVFGVPVWQLLGGKVRESAPVYGWIGGDRPSDVLEQAKARKAQGFTRVKMNGTESLGWLDSPHALDETVKRLAEVKSVGLDAGLDFHGRVHKPMAKQLAKLLEPHRPLFIEEPLLPGYVKEMKDLYNQTSIPIALGERLFTREQFKPYFELGCIDIAQPDIAHSGGISETKKIATMAEAYDIAIAPHCPLGPLAFAASLQIGFCTPNFVVCEMSWKMHYNTGGFDLFTYMSNPEVFTVREGSISLLTGPGLGVELNEELIRSEAALVIKEGIEPWQNPLFRGPDGSVREW</sequence>
<dbReference type="GO" id="GO:0046872">
    <property type="term" value="F:metal ion binding"/>
    <property type="evidence" value="ECO:0007669"/>
    <property type="project" value="UniProtKB-KW"/>
</dbReference>
<dbReference type="InterPro" id="IPR029017">
    <property type="entry name" value="Enolase-like_N"/>
</dbReference>
<dbReference type="EMBL" id="MCFC01000001">
    <property type="protein sequence ID" value="ORY35754.1"/>
    <property type="molecule type" value="Genomic_DNA"/>
</dbReference>
<dbReference type="OrthoDB" id="2579025at2759"/>
<evidence type="ECO:0000256" key="2">
    <source>
        <dbReference type="ARBA" id="ARBA00022723"/>
    </source>
</evidence>
<dbReference type="GO" id="GO:0008869">
    <property type="term" value="F:galactonate dehydratase activity"/>
    <property type="evidence" value="ECO:0007669"/>
    <property type="project" value="InterPro"/>
</dbReference>
<evidence type="ECO:0000256" key="1">
    <source>
        <dbReference type="ARBA" id="ARBA00001946"/>
    </source>
</evidence>